<organism evidence="8 9">
    <name type="scientific">Cryobacterium zongtaii</name>
    <dbReference type="NCBI Taxonomy" id="1259217"/>
    <lineage>
        <taxon>Bacteria</taxon>
        <taxon>Bacillati</taxon>
        <taxon>Actinomycetota</taxon>
        <taxon>Actinomycetes</taxon>
        <taxon>Micrococcales</taxon>
        <taxon>Microbacteriaceae</taxon>
        <taxon>Cryobacterium</taxon>
    </lineage>
</organism>
<evidence type="ECO:0000256" key="4">
    <source>
        <dbReference type="ARBA" id="ARBA00022989"/>
    </source>
</evidence>
<dbReference type="EMBL" id="PPXF01000058">
    <property type="protein sequence ID" value="POH61477.1"/>
    <property type="molecule type" value="Genomic_DNA"/>
</dbReference>
<comment type="subcellular location">
    <subcellularLocation>
        <location evidence="1">Membrane</location>
        <topology evidence="1">Multi-pass membrane protein</topology>
    </subcellularLocation>
</comment>
<dbReference type="InterPro" id="IPR037185">
    <property type="entry name" value="EmrE-like"/>
</dbReference>
<evidence type="ECO:0000256" key="5">
    <source>
        <dbReference type="ARBA" id="ARBA00023136"/>
    </source>
</evidence>
<evidence type="ECO:0000259" key="7">
    <source>
        <dbReference type="Pfam" id="PF00892"/>
    </source>
</evidence>
<feature type="transmembrane region" description="Helical" evidence="6">
    <location>
        <begin position="86"/>
        <end position="108"/>
    </location>
</feature>
<evidence type="ECO:0000256" key="2">
    <source>
        <dbReference type="ARBA" id="ARBA00007362"/>
    </source>
</evidence>
<feature type="transmembrane region" description="Helical" evidence="6">
    <location>
        <begin position="203"/>
        <end position="222"/>
    </location>
</feature>
<dbReference type="SUPFAM" id="SSF103481">
    <property type="entry name" value="Multidrug resistance efflux transporter EmrE"/>
    <property type="match status" value="2"/>
</dbReference>
<feature type="transmembrane region" description="Helical" evidence="6">
    <location>
        <begin position="258"/>
        <end position="278"/>
    </location>
</feature>
<feature type="domain" description="EamA" evidence="7">
    <location>
        <begin position="140"/>
        <end position="274"/>
    </location>
</feature>
<keyword evidence="3 6" id="KW-0812">Transmembrane</keyword>
<evidence type="ECO:0000313" key="8">
    <source>
        <dbReference type="EMBL" id="POH61477.1"/>
    </source>
</evidence>
<feature type="domain" description="EamA" evidence="7">
    <location>
        <begin position="4"/>
        <end position="130"/>
    </location>
</feature>
<dbReference type="Pfam" id="PF00892">
    <property type="entry name" value="EamA"/>
    <property type="match status" value="2"/>
</dbReference>
<evidence type="ECO:0000313" key="9">
    <source>
        <dbReference type="Proteomes" id="UP000237104"/>
    </source>
</evidence>
<dbReference type="InterPro" id="IPR050638">
    <property type="entry name" value="AA-Vitamin_Transporters"/>
</dbReference>
<feature type="transmembrane region" description="Helical" evidence="6">
    <location>
        <begin position="31"/>
        <end position="49"/>
    </location>
</feature>
<evidence type="ECO:0000256" key="6">
    <source>
        <dbReference type="SAM" id="Phobius"/>
    </source>
</evidence>
<feature type="transmembrane region" description="Helical" evidence="6">
    <location>
        <begin position="115"/>
        <end position="134"/>
    </location>
</feature>
<comment type="caution">
    <text evidence="8">The sequence shown here is derived from an EMBL/GenBank/DDBJ whole genome shotgun (WGS) entry which is preliminary data.</text>
</comment>
<dbReference type="InterPro" id="IPR000620">
    <property type="entry name" value="EamA_dom"/>
</dbReference>
<name>A0A2S3Z7G2_9MICO</name>
<comment type="similarity">
    <text evidence="2">Belongs to the EamA transporter family.</text>
</comment>
<feature type="transmembrane region" description="Helical" evidence="6">
    <location>
        <begin position="234"/>
        <end position="252"/>
    </location>
</feature>
<dbReference type="PANTHER" id="PTHR32322">
    <property type="entry name" value="INNER MEMBRANE TRANSPORTER"/>
    <property type="match status" value="1"/>
</dbReference>
<feature type="transmembrane region" description="Helical" evidence="6">
    <location>
        <begin position="61"/>
        <end position="80"/>
    </location>
</feature>
<dbReference type="AlphaFoldDB" id="A0A2S3Z7G2"/>
<evidence type="ECO:0000256" key="3">
    <source>
        <dbReference type="ARBA" id="ARBA00022692"/>
    </source>
</evidence>
<dbReference type="GO" id="GO:0016020">
    <property type="term" value="C:membrane"/>
    <property type="evidence" value="ECO:0007669"/>
    <property type="project" value="UniProtKB-SubCell"/>
</dbReference>
<dbReference type="Proteomes" id="UP000237104">
    <property type="component" value="Unassembled WGS sequence"/>
</dbReference>
<evidence type="ECO:0000256" key="1">
    <source>
        <dbReference type="ARBA" id="ARBA00004141"/>
    </source>
</evidence>
<proteinExistence type="inferred from homology"/>
<gene>
    <name evidence="8" type="ORF">C3B59_12605</name>
</gene>
<sequence>MSLLLVTAAAPVMWGTTYYTSTTFLIGGHPLLTATLRALPAGVVLLGVSRQLPHGAWWWKSAVLGILNIGVFFALLFVAAERLPGGVAAVVGGIQPLLIAVLASGVLSERVGSRVLVAGAGGFAGVALIVLRSQAGLDPIGVAAAIGGAVSMAIGVVLTKKWSDGQSPLVATAWQLLAGGLFLALLTTVLEPLPALAPSLSNIAGYTYLSLVGTALAYLLWFRGIKLLPTHIPAFLGLLSPIVALTIGLAAANETLTWIQGAGVALVFASVTTVVSPSRCSPTKLGKKRLWHRRFCRCR</sequence>
<dbReference type="RefSeq" id="WP_103431678.1">
    <property type="nucleotide sequence ID" value="NZ_PPXF01000058.1"/>
</dbReference>
<reference evidence="8 9" key="1">
    <citation type="submission" date="2018-01" db="EMBL/GenBank/DDBJ databases">
        <title>Cryobacterium sp. nov., from glaciers in China.</title>
        <authorList>
            <person name="Liu Q."/>
            <person name="Xin Y.-H."/>
        </authorList>
    </citation>
    <scope>NUCLEOTIDE SEQUENCE [LARGE SCALE GENOMIC DNA]</scope>
    <source>
        <strain evidence="8 9">TMB1-8</strain>
    </source>
</reference>
<dbReference type="OrthoDB" id="5430053at2"/>
<dbReference type="PANTHER" id="PTHR32322:SF2">
    <property type="entry name" value="EAMA DOMAIN-CONTAINING PROTEIN"/>
    <property type="match status" value="1"/>
</dbReference>
<keyword evidence="5 6" id="KW-0472">Membrane</keyword>
<feature type="transmembrane region" description="Helical" evidence="6">
    <location>
        <begin position="140"/>
        <end position="158"/>
    </location>
</feature>
<feature type="transmembrane region" description="Helical" evidence="6">
    <location>
        <begin position="170"/>
        <end position="191"/>
    </location>
</feature>
<accession>A0A2S3Z7G2</accession>
<keyword evidence="4 6" id="KW-1133">Transmembrane helix</keyword>
<protein>
    <submittedName>
        <fullName evidence="8">EamA family transporter</fullName>
    </submittedName>
</protein>